<dbReference type="PANTHER" id="PTHR21660:SF1">
    <property type="entry name" value="ACYL-COENZYME A THIOESTERASE 13"/>
    <property type="match status" value="1"/>
</dbReference>
<dbReference type="Gene3D" id="3.10.129.10">
    <property type="entry name" value="Hotdog Thioesterase"/>
    <property type="match status" value="1"/>
</dbReference>
<protein>
    <submittedName>
        <fullName evidence="4">Thioesterase superfamily protein</fullName>
    </submittedName>
</protein>
<name>B8IXI2_METNO</name>
<dbReference type="InterPro" id="IPR029069">
    <property type="entry name" value="HotDog_dom_sf"/>
</dbReference>
<keyword evidence="4" id="KW-0614">Plasmid</keyword>
<reference evidence="5" key="1">
    <citation type="submission" date="2009-01" db="EMBL/GenBank/DDBJ databases">
        <title>Complete sequence of plasmid 2 of Methylobacterium nodulans ORS 2060.</title>
        <authorList>
            <consortium name="US DOE Joint Genome Institute"/>
            <person name="Lucas S."/>
            <person name="Copeland A."/>
            <person name="Lapidus A."/>
            <person name="Glavina del Rio T."/>
            <person name="Dalin E."/>
            <person name="Tice H."/>
            <person name="Bruce D."/>
            <person name="Goodwin L."/>
            <person name="Pitluck S."/>
            <person name="Sims D."/>
            <person name="Brettin T."/>
            <person name="Detter J.C."/>
            <person name="Han C."/>
            <person name="Larimer F."/>
            <person name="Land M."/>
            <person name="Hauser L."/>
            <person name="Kyrpides N."/>
            <person name="Ivanova N."/>
            <person name="Marx C.J."/>
            <person name="Richardson P."/>
        </authorList>
    </citation>
    <scope>NUCLEOTIDE SEQUENCE [LARGE SCALE GENOMIC DNA]</scope>
    <source>
        <strain evidence="5">LMG 21967 / CNCM I-2342 / ORS 2060</strain>
        <plasmid evidence="5">Plasmid pMNOD02</plasmid>
    </source>
</reference>
<dbReference type="EMBL" id="CP001351">
    <property type="protein sequence ID" value="ACL62814.1"/>
    <property type="molecule type" value="Genomic_DNA"/>
</dbReference>
<feature type="domain" description="Thioesterase" evidence="3">
    <location>
        <begin position="53"/>
        <end position="121"/>
    </location>
</feature>
<dbReference type="AlphaFoldDB" id="B8IXI2"/>
<dbReference type="Proteomes" id="UP000008207">
    <property type="component" value="Plasmid pMNOD02"/>
</dbReference>
<evidence type="ECO:0000313" key="4">
    <source>
        <dbReference type="EMBL" id="ACL62814.1"/>
    </source>
</evidence>
<evidence type="ECO:0000256" key="2">
    <source>
        <dbReference type="ARBA" id="ARBA00022801"/>
    </source>
</evidence>
<dbReference type="HOGENOM" id="CLU_089876_12_2_5"/>
<evidence type="ECO:0000256" key="1">
    <source>
        <dbReference type="ARBA" id="ARBA00008324"/>
    </source>
</evidence>
<evidence type="ECO:0000313" key="5">
    <source>
        <dbReference type="Proteomes" id="UP000008207"/>
    </source>
</evidence>
<dbReference type="PANTHER" id="PTHR21660">
    <property type="entry name" value="THIOESTERASE SUPERFAMILY MEMBER-RELATED"/>
    <property type="match status" value="1"/>
</dbReference>
<dbReference type="OrthoDB" id="9813282at2"/>
<comment type="similarity">
    <text evidence="1">Belongs to the thioesterase PaaI family.</text>
</comment>
<accession>B8IXI2</accession>
<sequence length="152" mass="16677">MTTIPDHALRHSRALLDHVFQRQCGLTLVEQEPGRCLCRLTVTPAIDNLSHCLHGGVTYAMLDVTSMLATLPLLGPDEYAVSTSMAVSILTAVPRNTEAEFESQVVRAGRTMIFTSCRAVRIGQDGRRTVFATGQITKARLRQDIRALTRAA</sequence>
<dbReference type="Pfam" id="PF03061">
    <property type="entry name" value="4HBT"/>
    <property type="match status" value="1"/>
</dbReference>
<dbReference type="KEGG" id="mno:Mnod_7775"/>
<evidence type="ECO:0000259" key="3">
    <source>
        <dbReference type="Pfam" id="PF03061"/>
    </source>
</evidence>
<geneLocation type="plasmid" evidence="4 5">
    <name>pMNOD02</name>
</geneLocation>
<dbReference type="GO" id="GO:0047617">
    <property type="term" value="F:fatty acyl-CoA hydrolase activity"/>
    <property type="evidence" value="ECO:0007669"/>
    <property type="project" value="InterPro"/>
</dbReference>
<gene>
    <name evidence="4" type="ordered locus">Mnod_7775</name>
</gene>
<proteinExistence type="inferred from homology"/>
<dbReference type="CDD" id="cd03443">
    <property type="entry name" value="PaaI_thioesterase"/>
    <property type="match status" value="1"/>
</dbReference>
<keyword evidence="5" id="KW-1185">Reference proteome</keyword>
<organism evidence="4 5">
    <name type="scientific">Methylobacterium nodulans (strain LMG 21967 / CNCM I-2342 / ORS 2060)</name>
    <dbReference type="NCBI Taxonomy" id="460265"/>
    <lineage>
        <taxon>Bacteria</taxon>
        <taxon>Pseudomonadati</taxon>
        <taxon>Pseudomonadota</taxon>
        <taxon>Alphaproteobacteria</taxon>
        <taxon>Hyphomicrobiales</taxon>
        <taxon>Methylobacteriaceae</taxon>
        <taxon>Methylobacterium</taxon>
    </lineage>
</organism>
<dbReference type="RefSeq" id="WP_012631020.1">
    <property type="nucleotide sequence ID" value="NC_011887.1"/>
</dbReference>
<dbReference type="InterPro" id="IPR006683">
    <property type="entry name" value="Thioestr_dom"/>
</dbReference>
<keyword evidence="2" id="KW-0378">Hydrolase</keyword>
<dbReference type="InterPro" id="IPR039298">
    <property type="entry name" value="ACOT13"/>
</dbReference>
<dbReference type="SUPFAM" id="SSF54637">
    <property type="entry name" value="Thioesterase/thiol ester dehydrase-isomerase"/>
    <property type="match status" value="1"/>
</dbReference>